<evidence type="ECO:0000313" key="2">
    <source>
        <dbReference type="Proteomes" id="UP000800094"/>
    </source>
</evidence>
<dbReference type="RefSeq" id="XP_033689009.1">
    <property type="nucleotide sequence ID" value="XM_033820909.1"/>
</dbReference>
<gene>
    <name evidence="1" type="ORF">BU26DRAFT_233765</name>
</gene>
<sequence>MRKTDIWLEAASLATVCVTFDDRRLIARGGIFSHWLPPVFLIGCQRLRSCRLTKNPSRHLTYASWTPMPFSTLSSPPGPRKYFPFRPFVHELLGSNHGAASAICLHLVTVPCRPSAAAAGAPIWTPISTSQFLSSRSEAWRISQAGHTVLTSPAESEAQQREFRVREARSSRHIPSAGCNERRSALAATLSLEA</sequence>
<keyword evidence="2" id="KW-1185">Reference proteome</keyword>
<dbReference type="AlphaFoldDB" id="A0A6A6ITY4"/>
<dbReference type="GeneID" id="54574239"/>
<accession>A0A6A6ITY4</accession>
<protein>
    <submittedName>
        <fullName evidence="1">Uncharacterized protein</fullName>
    </submittedName>
</protein>
<proteinExistence type="predicted"/>
<reference evidence="1" key="1">
    <citation type="journal article" date="2020" name="Stud. Mycol.">
        <title>101 Dothideomycetes genomes: a test case for predicting lifestyles and emergence of pathogens.</title>
        <authorList>
            <person name="Haridas S."/>
            <person name="Albert R."/>
            <person name="Binder M."/>
            <person name="Bloem J."/>
            <person name="Labutti K."/>
            <person name="Salamov A."/>
            <person name="Andreopoulos B."/>
            <person name="Baker S."/>
            <person name="Barry K."/>
            <person name="Bills G."/>
            <person name="Bluhm B."/>
            <person name="Cannon C."/>
            <person name="Castanera R."/>
            <person name="Culley D."/>
            <person name="Daum C."/>
            <person name="Ezra D."/>
            <person name="Gonzalez J."/>
            <person name="Henrissat B."/>
            <person name="Kuo A."/>
            <person name="Liang C."/>
            <person name="Lipzen A."/>
            <person name="Lutzoni F."/>
            <person name="Magnuson J."/>
            <person name="Mondo S."/>
            <person name="Nolan M."/>
            <person name="Ohm R."/>
            <person name="Pangilinan J."/>
            <person name="Park H.-J."/>
            <person name="Ramirez L."/>
            <person name="Alfaro M."/>
            <person name="Sun H."/>
            <person name="Tritt A."/>
            <person name="Yoshinaga Y."/>
            <person name="Zwiers L.-H."/>
            <person name="Turgeon B."/>
            <person name="Goodwin S."/>
            <person name="Spatafora J."/>
            <person name="Crous P."/>
            <person name="Grigoriev I."/>
        </authorList>
    </citation>
    <scope>NUCLEOTIDE SEQUENCE</scope>
    <source>
        <strain evidence="1">CBS 122368</strain>
    </source>
</reference>
<organism evidence="1 2">
    <name type="scientific">Trematosphaeria pertusa</name>
    <dbReference type="NCBI Taxonomy" id="390896"/>
    <lineage>
        <taxon>Eukaryota</taxon>
        <taxon>Fungi</taxon>
        <taxon>Dikarya</taxon>
        <taxon>Ascomycota</taxon>
        <taxon>Pezizomycotina</taxon>
        <taxon>Dothideomycetes</taxon>
        <taxon>Pleosporomycetidae</taxon>
        <taxon>Pleosporales</taxon>
        <taxon>Massarineae</taxon>
        <taxon>Trematosphaeriaceae</taxon>
        <taxon>Trematosphaeria</taxon>
    </lineage>
</organism>
<dbReference type="EMBL" id="ML987191">
    <property type="protein sequence ID" value="KAF2254005.1"/>
    <property type="molecule type" value="Genomic_DNA"/>
</dbReference>
<dbReference type="Proteomes" id="UP000800094">
    <property type="component" value="Unassembled WGS sequence"/>
</dbReference>
<evidence type="ECO:0000313" key="1">
    <source>
        <dbReference type="EMBL" id="KAF2254005.1"/>
    </source>
</evidence>
<name>A0A6A6ITY4_9PLEO</name>